<dbReference type="GO" id="GO:0005249">
    <property type="term" value="F:voltage-gated potassium channel activity"/>
    <property type="evidence" value="ECO:0007669"/>
    <property type="project" value="InterPro"/>
</dbReference>
<feature type="domain" description="Ion transport" evidence="14">
    <location>
        <begin position="275"/>
        <end position="561"/>
    </location>
</feature>
<keyword evidence="4 13" id="KW-0812">Transmembrane</keyword>
<evidence type="ECO:0000313" key="16">
    <source>
        <dbReference type="Proteomes" id="UP001178507"/>
    </source>
</evidence>
<evidence type="ECO:0000256" key="10">
    <source>
        <dbReference type="ARBA" id="ARBA00023136"/>
    </source>
</evidence>
<dbReference type="PANTHER" id="PTHR11537:SF254">
    <property type="entry name" value="POTASSIUM VOLTAGE-GATED CHANNEL PROTEIN SHAB"/>
    <property type="match status" value="1"/>
</dbReference>
<feature type="transmembrane region" description="Helical" evidence="13">
    <location>
        <begin position="775"/>
        <end position="799"/>
    </location>
</feature>
<keyword evidence="7" id="KW-0630">Potassium</keyword>
<evidence type="ECO:0000256" key="8">
    <source>
        <dbReference type="ARBA" id="ARBA00022989"/>
    </source>
</evidence>
<name>A0AA36N0L7_9DINO</name>
<evidence type="ECO:0000256" key="11">
    <source>
        <dbReference type="ARBA" id="ARBA00023303"/>
    </source>
</evidence>
<dbReference type="SUPFAM" id="SSF81324">
    <property type="entry name" value="Voltage-gated potassium channels"/>
    <property type="match status" value="2"/>
</dbReference>
<dbReference type="InterPro" id="IPR003280">
    <property type="entry name" value="2pore_dom_K_chnl"/>
</dbReference>
<sequence>MSWLKCHGMEASTCRPSTQAWAESDQVHSFALPGCASEDAQVSPLRVGKELSQTLQEHQVSQSEQLLQWIAREEARAIEGQMLLEQLVRDSLSMASPGGLPPMVDSIRSTANGQSEEPEGLELLVLDGHSPTSPLAGEMHVPSAVRSSLRRHAAQQQNSLEEWSRRHERLRKQAYRRMQALLVGAERRPSLASLGQLQEASDGRVPSLSDFPDLPDTPNASAMKDIGETGGTPEVVHQETAPQRRTTFFPTKGMEWSRCIFVVLDDPEAFLIGKVISAFIITAILVSTATFILESMPGFQQRPGLCDELLAAHEPITKEACEPVPDPSFYYLEVVCISIFTLEYLVRLLTCHSDPSLGPTPLTRTLRYARMPLNIIDVLAVAPFYLGFALASVSSLRVLRLARVVRLFKLAKHHAGIRLCLEAMNRSGLTLAILMFFNVIVGIIFACVIFFIEGQNFSVDPKFTRPTVDALNNTVPAPHPYGVFVRKDAQGEYDVETPFRSIPISLWWVFTTMTTVGYGDMVPTTILGKIVGVLCFYCGVILLALPIGVLSSNFESAYSQARGMTTRTSRRTSRSMMSMGHAITTRESRWFPETKSWAVMIFALLSDPGSSRAAKLVSWFVTAVILVTTVSMLLESMPAFSSRPAECKLWPEITLEDCRPRPGPAFEYVEAVCIIIFTIEYVLRVLLVHRVSPREAGLTDSKAGPLKVTMGYALQWLNLVDFFAIAPYYVSLSGLYQGSTAAVRVLRLVRVFRLLKSPRLRDGVDMIINIVGDSLPGILSVFSLTSIVCILFSSCLWICEGTEYSVTFDPENYPRGVYVRPTRHGYGVEPTPFTSITHCFWWFFVTATTVGYGDEFPTTTLGRLTAVGTFYAGIVLVAIKLTIVGRALKRRFPQYQAQ</sequence>
<keyword evidence="5" id="KW-0631">Potassium channel</keyword>
<accession>A0AA36N0L7</accession>
<dbReference type="InterPro" id="IPR027359">
    <property type="entry name" value="Volt_channel_dom_sf"/>
</dbReference>
<evidence type="ECO:0000256" key="13">
    <source>
        <dbReference type="SAM" id="Phobius"/>
    </source>
</evidence>
<keyword evidence="9" id="KW-0406">Ion transport</keyword>
<evidence type="ECO:0000313" key="15">
    <source>
        <dbReference type="EMBL" id="CAJ1386386.1"/>
    </source>
</evidence>
<keyword evidence="11" id="KW-0407">Ion channel</keyword>
<feature type="transmembrane region" description="Helical" evidence="13">
    <location>
        <begin position="428"/>
        <end position="452"/>
    </location>
</feature>
<evidence type="ECO:0000256" key="1">
    <source>
        <dbReference type="ARBA" id="ARBA00004141"/>
    </source>
</evidence>
<dbReference type="Pfam" id="PF00520">
    <property type="entry name" value="Ion_trans"/>
    <property type="match status" value="2"/>
</dbReference>
<evidence type="ECO:0000256" key="12">
    <source>
        <dbReference type="SAM" id="MobiDB-lite"/>
    </source>
</evidence>
<dbReference type="PRINTS" id="PR01333">
    <property type="entry name" value="2POREKCHANEL"/>
</dbReference>
<gene>
    <name evidence="15" type="ORF">EVOR1521_LOCUS12749</name>
</gene>
<evidence type="ECO:0000256" key="5">
    <source>
        <dbReference type="ARBA" id="ARBA00022826"/>
    </source>
</evidence>
<comment type="subcellular location">
    <subcellularLocation>
        <location evidence="1">Membrane</location>
        <topology evidence="1">Multi-pass membrane protein</topology>
    </subcellularLocation>
</comment>
<feature type="transmembrane region" description="Helical" evidence="13">
    <location>
        <begin position="870"/>
        <end position="888"/>
    </location>
</feature>
<keyword evidence="2" id="KW-0813">Transport</keyword>
<evidence type="ECO:0000256" key="9">
    <source>
        <dbReference type="ARBA" id="ARBA00023065"/>
    </source>
</evidence>
<keyword evidence="8 13" id="KW-1133">Transmembrane helix</keyword>
<keyword evidence="6" id="KW-0851">Voltage-gated channel</keyword>
<reference evidence="15" key="1">
    <citation type="submission" date="2023-08" db="EMBL/GenBank/DDBJ databases">
        <authorList>
            <person name="Chen Y."/>
            <person name="Shah S."/>
            <person name="Dougan E. K."/>
            <person name="Thang M."/>
            <person name="Chan C."/>
        </authorList>
    </citation>
    <scope>NUCLEOTIDE SEQUENCE</scope>
</reference>
<dbReference type="InterPro" id="IPR005821">
    <property type="entry name" value="Ion_trans_dom"/>
</dbReference>
<keyword evidence="16" id="KW-1185">Reference proteome</keyword>
<feature type="transmembrane region" description="Helical" evidence="13">
    <location>
        <begin position="668"/>
        <end position="687"/>
    </location>
</feature>
<evidence type="ECO:0000256" key="4">
    <source>
        <dbReference type="ARBA" id="ARBA00022692"/>
    </source>
</evidence>
<feature type="transmembrane region" description="Helical" evidence="13">
    <location>
        <begin position="708"/>
        <end position="729"/>
    </location>
</feature>
<feature type="transmembrane region" description="Helical" evidence="13">
    <location>
        <begin position="375"/>
        <end position="399"/>
    </location>
</feature>
<dbReference type="Gene3D" id="1.20.120.350">
    <property type="entry name" value="Voltage-gated potassium channels. Chain C"/>
    <property type="match status" value="2"/>
</dbReference>
<keyword evidence="3" id="KW-0633">Potassium transport</keyword>
<dbReference type="PRINTS" id="PR00169">
    <property type="entry name" value="KCHANNEL"/>
</dbReference>
<feature type="transmembrane region" description="Helical" evidence="13">
    <location>
        <begin position="616"/>
        <end position="634"/>
    </location>
</feature>
<evidence type="ECO:0000256" key="3">
    <source>
        <dbReference type="ARBA" id="ARBA00022538"/>
    </source>
</evidence>
<dbReference type="GO" id="GO:0001508">
    <property type="term" value="P:action potential"/>
    <property type="evidence" value="ECO:0007669"/>
    <property type="project" value="TreeGrafter"/>
</dbReference>
<evidence type="ECO:0000256" key="7">
    <source>
        <dbReference type="ARBA" id="ARBA00022958"/>
    </source>
</evidence>
<dbReference type="GO" id="GO:0008076">
    <property type="term" value="C:voltage-gated potassium channel complex"/>
    <property type="evidence" value="ECO:0007669"/>
    <property type="project" value="InterPro"/>
</dbReference>
<dbReference type="AlphaFoldDB" id="A0AA36N0L7"/>
<evidence type="ECO:0000256" key="2">
    <source>
        <dbReference type="ARBA" id="ARBA00022448"/>
    </source>
</evidence>
<feature type="region of interest" description="Disordered" evidence="12">
    <location>
        <begin position="195"/>
        <end position="244"/>
    </location>
</feature>
<feature type="transmembrane region" description="Helical" evidence="13">
    <location>
        <begin position="269"/>
        <end position="293"/>
    </location>
</feature>
<proteinExistence type="predicted"/>
<evidence type="ECO:0000256" key="6">
    <source>
        <dbReference type="ARBA" id="ARBA00022882"/>
    </source>
</evidence>
<organism evidence="15 16">
    <name type="scientific">Effrenium voratum</name>
    <dbReference type="NCBI Taxonomy" id="2562239"/>
    <lineage>
        <taxon>Eukaryota</taxon>
        <taxon>Sar</taxon>
        <taxon>Alveolata</taxon>
        <taxon>Dinophyceae</taxon>
        <taxon>Suessiales</taxon>
        <taxon>Symbiodiniaceae</taxon>
        <taxon>Effrenium</taxon>
    </lineage>
</organism>
<dbReference type="Gene3D" id="1.10.287.70">
    <property type="match status" value="2"/>
</dbReference>
<keyword evidence="10 13" id="KW-0472">Membrane</keyword>
<dbReference type="Proteomes" id="UP001178507">
    <property type="component" value="Unassembled WGS sequence"/>
</dbReference>
<feature type="transmembrane region" description="Helical" evidence="13">
    <location>
        <begin position="526"/>
        <end position="550"/>
    </location>
</feature>
<dbReference type="EMBL" id="CAUJNA010001358">
    <property type="protein sequence ID" value="CAJ1386386.1"/>
    <property type="molecule type" value="Genomic_DNA"/>
</dbReference>
<dbReference type="InterPro" id="IPR028325">
    <property type="entry name" value="VG_K_chnl"/>
</dbReference>
<evidence type="ECO:0000259" key="14">
    <source>
        <dbReference type="Pfam" id="PF00520"/>
    </source>
</evidence>
<protein>
    <recommendedName>
        <fullName evidence="14">Ion transport domain-containing protein</fullName>
    </recommendedName>
</protein>
<feature type="domain" description="Ion transport" evidence="14">
    <location>
        <begin position="615"/>
        <end position="883"/>
    </location>
</feature>
<dbReference type="PANTHER" id="PTHR11537">
    <property type="entry name" value="VOLTAGE-GATED POTASSIUM CHANNEL"/>
    <property type="match status" value="1"/>
</dbReference>
<comment type="caution">
    <text evidence="15">The sequence shown here is derived from an EMBL/GenBank/DDBJ whole genome shotgun (WGS) entry which is preliminary data.</text>
</comment>